<dbReference type="PROSITE" id="PS50181">
    <property type="entry name" value="FBOX"/>
    <property type="match status" value="1"/>
</dbReference>
<dbReference type="Pfam" id="PF00023">
    <property type="entry name" value="Ank"/>
    <property type="match status" value="1"/>
</dbReference>
<dbReference type="PROSITE" id="PS50297">
    <property type="entry name" value="ANK_REP_REGION"/>
    <property type="match status" value="1"/>
</dbReference>
<dbReference type="Gene3D" id="1.25.40.20">
    <property type="entry name" value="Ankyrin repeat-containing domain"/>
    <property type="match status" value="1"/>
</dbReference>
<evidence type="ECO:0000259" key="4">
    <source>
        <dbReference type="PROSITE" id="PS50181"/>
    </source>
</evidence>
<reference evidence="5" key="2">
    <citation type="journal article" date="2023" name="IMA Fungus">
        <title>Comparative genomic study of the Penicillium genus elucidates a diverse pangenome and 15 lateral gene transfer events.</title>
        <authorList>
            <person name="Petersen C."/>
            <person name="Sorensen T."/>
            <person name="Nielsen M.R."/>
            <person name="Sondergaard T.E."/>
            <person name="Sorensen J.L."/>
            <person name="Fitzpatrick D.A."/>
            <person name="Frisvad J.C."/>
            <person name="Nielsen K.L."/>
        </authorList>
    </citation>
    <scope>NUCLEOTIDE SEQUENCE</scope>
    <source>
        <strain evidence="5">IBT 20477</strain>
    </source>
</reference>
<dbReference type="Pfam" id="PF00646">
    <property type="entry name" value="F-box"/>
    <property type="match status" value="1"/>
</dbReference>
<dbReference type="PROSITE" id="PS50088">
    <property type="entry name" value="ANK_REPEAT"/>
    <property type="match status" value="2"/>
</dbReference>
<keyword evidence="2 3" id="KW-0040">ANK repeat</keyword>
<dbReference type="EMBL" id="JAPQKQ010000005">
    <property type="protein sequence ID" value="KAJ5197347.1"/>
    <property type="molecule type" value="Genomic_DNA"/>
</dbReference>
<dbReference type="PANTHER" id="PTHR24123:SF33">
    <property type="entry name" value="PROTEIN HOS4"/>
    <property type="match status" value="1"/>
</dbReference>
<sequence>MNDRPQELYKALGRLWDLARENTDNDEKDRVMMPNSTQPLGIFNLGNLPQDLVLSLASTMPIQDLCRLCQTCKPLYTLLAGDIMRRRQLNAQILAPKEEYETHEWEWRSPNAIPGIDVPKESNEDHFEEWREPNKSEIFACAIWRGDFEAVRKYLRSGVDPNVYSATGGFMLHVAVEAGQPGMVTLLLEYGANPYSLHIRYKVTPYAHTVGFLRNSEQIVAELIVAFANDGNVDGFANDIIRHCRYTNIDGYIDAGIDLNRSSSKGETAAHALAHRNDRYASYVFRKVAPHLTRANITKVSKLGQTPLDIAMEQSTLHLAMELIVAGADTLSPDNWIETTVFTALEIGHFDIGRLMLERNTDLFLEKYTGTCGLTAAISACDVSTIRTLIHRGVSKEQDEDSYTSPLICAVRTGNLEIMKLIYEEGSKHPSLRYNPGKPFSPSPYATALALGNPEITEYLEDCIDREGSGSQIPCIPESDTHANLARKIMEIMSNLHHWDEGIFEEPVNSNPNPNLVHKIALLIFPLAGANFDSSRICDLVQKAQHICPEQVSYPSMYALVEAMKGLELSEEEEEEAGEGEGTYPDNAGLLGNALPRLLGVVRKELVPERRALFLETLEDVCMDYITTQAKAQMHADTKILETSVLPPGMNDRVRQVKETLTRLCGLANENVDYDEMDRLIVIFLRVLRC</sequence>
<dbReference type="AlphaFoldDB" id="A0A9W9MEJ0"/>
<dbReference type="OrthoDB" id="4337256at2759"/>
<dbReference type="SUPFAM" id="SSF48403">
    <property type="entry name" value="Ankyrin repeat"/>
    <property type="match status" value="1"/>
</dbReference>
<comment type="caution">
    <text evidence="5">The sequence shown here is derived from an EMBL/GenBank/DDBJ whole genome shotgun (WGS) entry which is preliminary data.</text>
</comment>
<dbReference type="SMART" id="SM00248">
    <property type="entry name" value="ANK"/>
    <property type="match status" value="5"/>
</dbReference>
<accession>A0A9W9MEJ0</accession>
<dbReference type="Proteomes" id="UP001150942">
    <property type="component" value="Unassembled WGS sequence"/>
</dbReference>
<feature type="domain" description="F-box" evidence="4">
    <location>
        <begin position="42"/>
        <end position="88"/>
    </location>
</feature>
<dbReference type="InterPro" id="IPR036047">
    <property type="entry name" value="F-box-like_dom_sf"/>
</dbReference>
<protein>
    <recommendedName>
        <fullName evidence="4">F-box domain-containing protein</fullName>
    </recommendedName>
</protein>
<dbReference type="PANTHER" id="PTHR24123">
    <property type="entry name" value="ANKYRIN REPEAT-CONTAINING"/>
    <property type="match status" value="1"/>
</dbReference>
<keyword evidence="1" id="KW-0677">Repeat</keyword>
<dbReference type="SUPFAM" id="SSF81383">
    <property type="entry name" value="F-box domain"/>
    <property type="match status" value="1"/>
</dbReference>
<evidence type="ECO:0000256" key="1">
    <source>
        <dbReference type="ARBA" id="ARBA00022737"/>
    </source>
</evidence>
<organism evidence="5 6">
    <name type="scientific">Penicillium cf. viridicatum</name>
    <dbReference type="NCBI Taxonomy" id="2972119"/>
    <lineage>
        <taxon>Eukaryota</taxon>
        <taxon>Fungi</taxon>
        <taxon>Dikarya</taxon>
        <taxon>Ascomycota</taxon>
        <taxon>Pezizomycotina</taxon>
        <taxon>Eurotiomycetes</taxon>
        <taxon>Eurotiomycetidae</taxon>
        <taxon>Eurotiales</taxon>
        <taxon>Aspergillaceae</taxon>
        <taxon>Penicillium</taxon>
    </lineage>
</organism>
<gene>
    <name evidence="5" type="ORF">N7449_007826</name>
</gene>
<dbReference type="InterPro" id="IPR036770">
    <property type="entry name" value="Ankyrin_rpt-contain_sf"/>
</dbReference>
<proteinExistence type="predicted"/>
<name>A0A9W9MEJ0_9EURO</name>
<dbReference type="InterPro" id="IPR002110">
    <property type="entry name" value="Ankyrin_rpt"/>
</dbReference>
<dbReference type="InterPro" id="IPR001810">
    <property type="entry name" value="F-box_dom"/>
</dbReference>
<feature type="repeat" description="ANK" evidence="3">
    <location>
        <begin position="303"/>
        <end position="335"/>
    </location>
</feature>
<dbReference type="InterPro" id="IPR051165">
    <property type="entry name" value="Multifunctional_ANK_Repeat"/>
</dbReference>
<reference evidence="5" key="1">
    <citation type="submission" date="2022-11" db="EMBL/GenBank/DDBJ databases">
        <authorList>
            <person name="Petersen C."/>
        </authorList>
    </citation>
    <scope>NUCLEOTIDE SEQUENCE</scope>
    <source>
        <strain evidence="5">IBT 20477</strain>
    </source>
</reference>
<evidence type="ECO:0000256" key="2">
    <source>
        <dbReference type="ARBA" id="ARBA00023043"/>
    </source>
</evidence>
<evidence type="ECO:0000313" key="6">
    <source>
        <dbReference type="Proteomes" id="UP001150942"/>
    </source>
</evidence>
<keyword evidence="6" id="KW-1185">Reference proteome</keyword>
<evidence type="ECO:0000256" key="3">
    <source>
        <dbReference type="PROSITE-ProRule" id="PRU00023"/>
    </source>
</evidence>
<evidence type="ECO:0000313" key="5">
    <source>
        <dbReference type="EMBL" id="KAJ5197347.1"/>
    </source>
</evidence>
<feature type="repeat" description="ANK" evidence="3">
    <location>
        <begin position="167"/>
        <end position="193"/>
    </location>
</feature>